<dbReference type="STRING" id="980251.GCA_001642875_04343"/>
<dbReference type="InterPro" id="IPR050197">
    <property type="entry name" value="Aldolase_class_II_sugar_metab"/>
</dbReference>
<dbReference type="InterPro" id="IPR036409">
    <property type="entry name" value="Aldolase_II/adducin_N_sf"/>
</dbReference>
<proteinExistence type="predicted"/>
<dbReference type="GO" id="GO:0019323">
    <property type="term" value="P:pentose catabolic process"/>
    <property type="evidence" value="ECO:0007669"/>
    <property type="project" value="TreeGrafter"/>
</dbReference>
<evidence type="ECO:0000313" key="5">
    <source>
        <dbReference type="Proteomes" id="UP000322214"/>
    </source>
</evidence>
<name>A0A5B9PBI2_9BACT</name>
<dbReference type="Gene3D" id="3.40.225.10">
    <property type="entry name" value="Class II aldolase/adducin N-terminal domain"/>
    <property type="match status" value="1"/>
</dbReference>
<dbReference type="KEGG" id="mff:MFFC18_36090"/>
<feature type="domain" description="Class II aldolase/adducin N-terminal" evidence="3">
    <location>
        <begin position="9"/>
        <end position="185"/>
    </location>
</feature>
<evidence type="ECO:0000313" key="4">
    <source>
        <dbReference type="EMBL" id="QEG23708.1"/>
    </source>
</evidence>
<evidence type="ECO:0000256" key="1">
    <source>
        <dbReference type="ARBA" id="ARBA00022723"/>
    </source>
</evidence>
<dbReference type="SMART" id="SM01007">
    <property type="entry name" value="Aldolase_II"/>
    <property type="match status" value="1"/>
</dbReference>
<keyword evidence="5" id="KW-1185">Reference proteome</keyword>
<keyword evidence="2 4" id="KW-0456">Lyase</keyword>
<gene>
    <name evidence="4" type="primary">fucA</name>
    <name evidence="4" type="ORF">MFFC18_36090</name>
</gene>
<dbReference type="Proteomes" id="UP000322214">
    <property type="component" value="Chromosome"/>
</dbReference>
<dbReference type="InterPro" id="IPR001303">
    <property type="entry name" value="Aldolase_II/adducin_N"/>
</dbReference>
<dbReference type="EC" id="4.1.2.17" evidence="4"/>
<evidence type="ECO:0000256" key="2">
    <source>
        <dbReference type="ARBA" id="ARBA00023239"/>
    </source>
</evidence>
<dbReference type="GO" id="GO:0008738">
    <property type="term" value="F:L-fuculose-phosphate aldolase activity"/>
    <property type="evidence" value="ECO:0007669"/>
    <property type="project" value="UniProtKB-EC"/>
</dbReference>
<dbReference type="Pfam" id="PF00596">
    <property type="entry name" value="Aldolase_II"/>
    <property type="match status" value="1"/>
</dbReference>
<reference evidence="4 5" key="1">
    <citation type="submission" date="2019-08" db="EMBL/GenBank/DDBJ databases">
        <title>Deep-cultivation of Planctomycetes and their phenomic and genomic characterization uncovers novel biology.</title>
        <authorList>
            <person name="Wiegand S."/>
            <person name="Jogler M."/>
            <person name="Boedeker C."/>
            <person name="Pinto D."/>
            <person name="Vollmers J."/>
            <person name="Rivas-Marin E."/>
            <person name="Kohn T."/>
            <person name="Peeters S.H."/>
            <person name="Heuer A."/>
            <person name="Rast P."/>
            <person name="Oberbeckmann S."/>
            <person name="Bunk B."/>
            <person name="Jeske O."/>
            <person name="Meyerdierks A."/>
            <person name="Storesund J.E."/>
            <person name="Kallscheuer N."/>
            <person name="Luecker S."/>
            <person name="Lage O.M."/>
            <person name="Pohl T."/>
            <person name="Merkel B.J."/>
            <person name="Hornburger P."/>
            <person name="Mueller R.-W."/>
            <person name="Bruemmer F."/>
            <person name="Labrenz M."/>
            <person name="Spormann A.M."/>
            <person name="Op den Camp H."/>
            <person name="Overmann J."/>
            <person name="Amann R."/>
            <person name="Jetten M.S.M."/>
            <person name="Mascher T."/>
            <person name="Medema M.H."/>
            <person name="Devos D.P."/>
            <person name="Kaster A.-K."/>
            <person name="Ovreas L."/>
            <person name="Rohde M."/>
            <person name="Galperin M.Y."/>
            <person name="Jogler C."/>
        </authorList>
    </citation>
    <scope>NUCLEOTIDE SEQUENCE [LARGE SCALE GENOMIC DNA]</scope>
    <source>
        <strain evidence="4 5">FC18</strain>
    </source>
</reference>
<dbReference type="EMBL" id="CP042912">
    <property type="protein sequence ID" value="QEG23708.1"/>
    <property type="molecule type" value="Genomic_DNA"/>
</dbReference>
<keyword evidence="1" id="KW-0479">Metal-binding</keyword>
<organism evidence="4 5">
    <name type="scientific">Mariniblastus fucicola</name>
    <dbReference type="NCBI Taxonomy" id="980251"/>
    <lineage>
        <taxon>Bacteria</taxon>
        <taxon>Pseudomonadati</taxon>
        <taxon>Planctomycetota</taxon>
        <taxon>Planctomycetia</taxon>
        <taxon>Pirellulales</taxon>
        <taxon>Pirellulaceae</taxon>
        <taxon>Mariniblastus</taxon>
    </lineage>
</organism>
<protein>
    <submittedName>
        <fullName evidence="4">L-fuculose phosphate aldolase</fullName>
        <ecNumber evidence="4">4.1.2.17</ecNumber>
    </submittedName>
</protein>
<accession>A0A5B9PBI2</accession>
<dbReference type="PANTHER" id="PTHR22789">
    <property type="entry name" value="FUCULOSE PHOSPHATE ALDOLASE"/>
    <property type="match status" value="1"/>
</dbReference>
<dbReference type="PANTHER" id="PTHR22789:SF0">
    <property type="entry name" value="3-OXO-TETRONATE 4-PHOSPHATE DECARBOXYLASE-RELATED"/>
    <property type="match status" value="1"/>
</dbReference>
<dbReference type="SUPFAM" id="SSF53639">
    <property type="entry name" value="AraD/HMP-PK domain-like"/>
    <property type="match status" value="1"/>
</dbReference>
<dbReference type="RefSeq" id="WP_075086183.1">
    <property type="nucleotide sequence ID" value="NZ_CP042912.1"/>
</dbReference>
<dbReference type="GO" id="GO:0005829">
    <property type="term" value="C:cytosol"/>
    <property type="evidence" value="ECO:0007669"/>
    <property type="project" value="TreeGrafter"/>
</dbReference>
<sequence>MSHFPNERTLMCEVGRRMYAREFVAAHEGNLSIRLPDGNVLCTPTMRCKGFLEPDELCVIDLEMNQLSGARKATSEIRLHLEIFRQRPDIRAVVHSHAPHATAFAIANRPFPCGVLAEPELFLGEVGLAPFEVPGTDAFAQSVTPFVKHTNAILLANHGVVTYAEDLEKALWMTEILDSACKTILLSMSIGGPQQLSQKQSRALAQARARYGFADARPLDDPDVDVRSNLLFGGQNAANGFDDDYFGT</sequence>
<evidence type="ECO:0000259" key="3">
    <source>
        <dbReference type="SMART" id="SM01007"/>
    </source>
</evidence>
<dbReference type="AlphaFoldDB" id="A0A5B9PBI2"/>
<dbReference type="OrthoDB" id="9794581at2"/>
<dbReference type="GO" id="GO:0046872">
    <property type="term" value="F:metal ion binding"/>
    <property type="evidence" value="ECO:0007669"/>
    <property type="project" value="UniProtKB-KW"/>
</dbReference>